<accession>A0A2J6R4G5</accession>
<dbReference type="Gene3D" id="3.40.50.1820">
    <property type="entry name" value="alpha/beta hydrolase"/>
    <property type="match status" value="1"/>
</dbReference>
<keyword evidence="6" id="KW-1185">Reference proteome</keyword>
<reference evidence="5 6" key="1">
    <citation type="submission" date="2016-04" db="EMBL/GenBank/DDBJ databases">
        <title>A degradative enzymes factory behind the ericoid mycorrhizal symbiosis.</title>
        <authorList>
            <consortium name="DOE Joint Genome Institute"/>
            <person name="Martino E."/>
            <person name="Morin E."/>
            <person name="Grelet G."/>
            <person name="Kuo A."/>
            <person name="Kohler A."/>
            <person name="Daghino S."/>
            <person name="Barry K."/>
            <person name="Choi C."/>
            <person name="Cichocki N."/>
            <person name="Clum A."/>
            <person name="Copeland A."/>
            <person name="Hainaut M."/>
            <person name="Haridas S."/>
            <person name="Labutti K."/>
            <person name="Lindquist E."/>
            <person name="Lipzen A."/>
            <person name="Khouja H.-R."/>
            <person name="Murat C."/>
            <person name="Ohm R."/>
            <person name="Olson A."/>
            <person name="Spatafora J."/>
            <person name="Veneault-Fourrey C."/>
            <person name="Henrissat B."/>
            <person name="Grigoriev I."/>
            <person name="Martin F."/>
            <person name="Perotto S."/>
        </authorList>
    </citation>
    <scope>NUCLEOTIDE SEQUENCE [LARGE SCALE GENOMIC DNA]</scope>
    <source>
        <strain evidence="5 6">F</strain>
    </source>
</reference>
<dbReference type="InterPro" id="IPR000073">
    <property type="entry name" value="AB_hydrolase_1"/>
</dbReference>
<dbReference type="GO" id="GO:0016787">
    <property type="term" value="F:hydrolase activity"/>
    <property type="evidence" value="ECO:0007669"/>
    <property type="project" value="UniProtKB-KW"/>
</dbReference>
<evidence type="ECO:0000259" key="4">
    <source>
        <dbReference type="Pfam" id="PF08386"/>
    </source>
</evidence>
<dbReference type="OrthoDB" id="425534at2759"/>
<evidence type="ECO:0000256" key="1">
    <source>
        <dbReference type="ARBA" id="ARBA00010088"/>
    </source>
</evidence>
<keyword evidence="2" id="KW-0378">Hydrolase</keyword>
<feature type="domain" description="AB hydrolase-1" evidence="3">
    <location>
        <begin position="97"/>
        <end position="244"/>
    </location>
</feature>
<dbReference type="EMBL" id="KZ613956">
    <property type="protein sequence ID" value="PMD33402.1"/>
    <property type="molecule type" value="Genomic_DNA"/>
</dbReference>
<protein>
    <recommendedName>
        <fullName evidence="7">AB hydrolase-1 domain-containing protein</fullName>
    </recommendedName>
</protein>
<dbReference type="InterPro" id="IPR013595">
    <property type="entry name" value="Pept_S33_TAP-like_C"/>
</dbReference>
<name>A0A2J6R4G5_HYAVF</name>
<gene>
    <name evidence="5" type="ORF">L207DRAFT_608184</name>
</gene>
<feature type="domain" description="Peptidase S33 tripeptidyl aminopeptidase-like C-terminal" evidence="4">
    <location>
        <begin position="425"/>
        <end position="472"/>
    </location>
</feature>
<comment type="similarity">
    <text evidence="1">Belongs to the peptidase S33 family.</text>
</comment>
<dbReference type="Pfam" id="PF08386">
    <property type="entry name" value="Abhydrolase_4"/>
    <property type="match status" value="1"/>
</dbReference>
<proteinExistence type="inferred from homology"/>
<evidence type="ECO:0000313" key="5">
    <source>
        <dbReference type="EMBL" id="PMD33402.1"/>
    </source>
</evidence>
<organism evidence="5 6">
    <name type="scientific">Hyaloscypha variabilis (strain UAMH 11265 / GT02V1 / F)</name>
    <name type="common">Meliniomyces variabilis</name>
    <dbReference type="NCBI Taxonomy" id="1149755"/>
    <lineage>
        <taxon>Eukaryota</taxon>
        <taxon>Fungi</taxon>
        <taxon>Dikarya</taxon>
        <taxon>Ascomycota</taxon>
        <taxon>Pezizomycotina</taxon>
        <taxon>Leotiomycetes</taxon>
        <taxon>Helotiales</taxon>
        <taxon>Hyaloscyphaceae</taxon>
        <taxon>Hyaloscypha</taxon>
        <taxon>Hyaloscypha variabilis</taxon>
    </lineage>
</organism>
<dbReference type="InterPro" id="IPR029058">
    <property type="entry name" value="AB_hydrolase_fold"/>
</dbReference>
<dbReference type="PANTHER" id="PTHR43248:SF25">
    <property type="entry name" value="AB HYDROLASE-1 DOMAIN-CONTAINING PROTEIN-RELATED"/>
    <property type="match status" value="1"/>
</dbReference>
<evidence type="ECO:0000259" key="3">
    <source>
        <dbReference type="Pfam" id="PF00561"/>
    </source>
</evidence>
<dbReference type="Proteomes" id="UP000235786">
    <property type="component" value="Unassembled WGS sequence"/>
</dbReference>
<dbReference type="PANTHER" id="PTHR43248">
    <property type="entry name" value="2-SUCCINYL-6-HYDROXY-2,4-CYCLOHEXADIENE-1-CARBOXYLATE SYNTHASE"/>
    <property type="match status" value="1"/>
</dbReference>
<dbReference type="InterPro" id="IPR051601">
    <property type="entry name" value="Serine_prot/Carboxylest_S33"/>
</dbReference>
<evidence type="ECO:0000313" key="6">
    <source>
        <dbReference type="Proteomes" id="UP000235786"/>
    </source>
</evidence>
<evidence type="ECO:0000256" key="2">
    <source>
        <dbReference type="ARBA" id="ARBA00022801"/>
    </source>
</evidence>
<sequence length="474" mass="51350">MGFRILRSALASFLFYSLFGFLAIASPVRRNATQQYTFADITPTTDLQWFPCEEVYFCAMLQVPLDYSKPNGSQAAVPLIKLAAIINGTSGAYKGMILTNPGGPGNSGVESVLTYGDVLQSVIGTNFDIVAFDPRGIGNSIPLANCSAVPSSARRSLTPSGPDFTPSYYNNTLTAAIETAQACQIVIGGDNDAGPHMTTAVNVRDMHTKCTLVNYWGFSYGTYIGQVFASMFPDRVGHFVIDGVVDADTWVAGLGTASILFTDEAFASFFEFCHLAGSSSCSFYTGNSTKDIRHRFQKILSAVNGPRAEATNQTDASIVEIYLEEFKTLLFQSTYYPITFYPILSDALLLFEAATTNLTIDALINIGTVIDEKLANVKNVIVTQPALAEWFPAVYCSDGDASAYGETLKEFQPYIKALRSQSLIAGDLWAAQRVQCSVWSITSDDRFEGPFGGDTKTPILFVSNTVDPATPIIK</sequence>
<dbReference type="SUPFAM" id="SSF53474">
    <property type="entry name" value="alpha/beta-Hydrolases"/>
    <property type="match status" value="1"/>
</dbReference>
<dbReference type="STRING" id="1149755.A0A2J6R4G5"/>
<dbReference type="AlphaFoldDB" id="A0A2J6R4G5"/>
<evidence type="ECO:0008006" key="7">
    <source>
        <dbReference type="Google" id="ProtNLM"/>
    </source>
</evidence>
<dbReference type="Pfam" id="PF00561">
    <property type="entry name" value="Abhydrolase_1"/>
    <property type="match status" value="1"/>
</dbReference>